<gene>
    <name evidence="3" type="ORF">SAMN02927921_03611</name>
</gene>
<dbReference type="RefSeq" id="WP_072318857.1">
    <property type="nucleotide sequence ID" value="NZ_FPJE01000026.1"/>
</dbReference>
<dbReference type="NCBIfam" id="TIGR04056">
    <property type="entry name" value="OMP_RagA_SusC"/>
    <property type="match status" value="1"/>
</dbReference>
<protein>
    <submittedName>
        <fullName evidence="3">TonB-linked outer membrane protein, SusC/RagA family</fullName>
    </submittedName>
</protein>
<dbReference type="EMBL" id="FPJE01000026">
    <property type="protein sequence ID" value="SFW71861.1"/>
    <property type="molecule type" value="Genomic_DNA"/>
</dbReference>
<dbReference type="SUPFAM" id="SSF56935">
    <property type="entry name" value="Porins"/>
    <property type="match status" value="1"/>
</dbReference>
<keyword evidence="4" id="KW-1185">Reference proteome</keyword>
<dbReference type="InterPro" id="IPR012910">
    <property type="entry name" value="Plug_dom"/>
</dbReference>
<dbReference type="AlphaFoldDB" id="A0A1K1RIJ8"/>
<feature type="domain" description="TonB-dependent receptor plug" evidence="2">
    <location>
        <begin position="152"/>
        <end position="204"/>
    </location>
</feature>
<feature type="signal peptide" evidence="1">
    <location>
        <begin position="1"/>
        <end position="24"/>
    </location>
</feature>
<dbReference type="STRING" id="1150368.SAMN02927921_03611"/>
<keyword evidence="1" id="KW-0732">Signal</keyword>
<proteinExistence type="predicted"/>
<dbReference type="OrthoDB" id="9768177at2"/>
<dbReference type="Proteomes" id="UP000182248">
    <property type="component" value="Unassembled WGS sequence"/>
</dbReference>
<dbReference type="InterPro" id="IPR037066">
    <property type="entry name" value="Plug_dom_sf"/>
</dbReference>
<name>A0A1K1RIJ8_9FLAO</name>
<organism evidence="3 4">
    <name type="scientific">Sinomicrobium oceani</name>
    <dbReference type="NCBI Taxonomy" id="1150368"/>
    <lineage>
        <taxon>Bacteria</taxon>
        <taxon>Pseudomonadati</taxon>
        <taxon>Bacteroidota</taxon>
        <taxon>Flavobacteriia</taxon>
        <taxon>Flavobacteriales</taxon>
        <taxon>Flavobacteriaceae</taxon>
        <taxon>Sinomicrobium</taxon>
    </lineage>
</organism>
<reference evidence="3 4" key="1">
    <citation type="submission" date="2016-11" db="EMBL/GenBank/DDBJ databases">
        <authorList>
            <person name="Jaros S."/>
            <person name="Januszkiewicz K."/>
            <person name="Wedrychowicz H."/>
        </authorList>
    </citation>
    <scope>NUCLEOTIDE SEQUENCE [LARGE SCALE GENOMIC DNA]</scope>
    <source>
        <strain evidence="3 4">CGMCC 1.12145</strain>
    </source>
</reference>
<dbReference type="InterPro" id="IPR008969">
    <property type="entry name" value="CarboxyPept-like_regulatory"/>
</dbReference>
<evidence type="ECO:0000256" key="1">
    <source>
        <dbReference type="SAM" id="SignalP"/>
    </source>
</evidence>
<dbReference type="Pfam" id="PF07715">
    <property type="entry name" value="Plug"/>
    <property type="match status" value="1"/>
</dbReference>
<dbReference type="InterPro" id="IPR023996">
    <property type="entry name" value="TonB-dep_OMP_SusC/RagA"/>
</dbReference>
<sequence>MKYILQQKKVTALIALLFSLFLQAQNEDDVEIKALVHGADGETIVGATVRSYSNGASVLTDTLGAFAIEVPLNSILAISAEGYKSTSVAATPDMYEVVLEPGKDGKPIQVAFRQVEEKDLIGGISAVNLPEILDKNYTTYSLEGLDVFAEGYNGNIWGMNSYLVLIDGVPRDAGTVMPTEIEQVTVLKGIAAVSLYGSRAAKGVIYITTKKGKIQKQQIDVRVDAGLYVPKRYPKYLGSAEYMTLYNEARVNDGLQPLYNDETIYNYASGDNPFRYPDVDYYSSEYLKKAYERYDATVEISGGNKLAKYYTNLGFWTAGDLLNFGEAGNNRTQRFNIRGNVDIDLNDFISCTIGGTAIYYSGRGVNTDYWGNAASLRPYRFTPLVPVDMLEEGDENSWNLVNNSSYLIDGKYLLGGTQLDQTNPFASIYAGGYNKYTSRQFQFNTAIRADLGGLLEGLSFKTMFAVDYSTSYNQSYNNNYAVYQPVWNTYAGFDQIGSLIKYGEDARSGVQNISNSYYQQTIAFSGQFDYIKTIDKVHNISAMLIASGYQQSESQEYHRISNANLGLHLGYNYLQKYYVDFDGAAIHSARLPKGNRAAFSPVMTLGWRISEEEFMADASVVDDLKLFASGGILHTDLDISDYYLYQNIYTQTDGAWFNWRDGSLGQSTDSRRGENPDLSFAKRKEINIGLDGTFFDKMLQFKGSFFLNEIQGNVIQASVLYPSYFSTGWPVSSFIPYVNYNNDRRAGFDFNINVNKRFGTIDWTLGVSGMYYNTRATKRAEIYENSYQNREGKPLDAIWGLESMGFFASEDEIADAPSQSFGQVRPGDIRYKDQNGDGIIDVQDEVYLGRGGWSGAPLSLGLHLTARWKELTFFALATGRFGAHAMRNNSYFWIDGEDKYSEVVRGRWTEETANSADYPRLTTLNSDNNLRSSDFWMYSTNRFDLSRVQVSYKLPERLFKGSFVREMGVYLNGANLLTIASERKLLELNVGGAPQTRFYNLGIKALF</sequence>
<feature type="chain" id="PRO_5012091769" evidence="1">
    <location>
        <begin position="25"/>
        <end position="1007"/>
    </location>
</feature>
<evidence type="ECO:0000313" key="4">
    <source>
        <dbReference type="Proteomes" id="UP000182248"/>
    </source>
</evidence>
<evidence type="ECO:0000259" key="2">
    <source>
        <dbReference type="Pfam" id="PF07715"/>
    </source>
</evidence>
<dbReference type="Gene3D" id="2.170.130.10">
    <property type="entry name" value="TonB-dependent receptor, plug domain"/>
    <property type="match status" value="1"/>
</dbReference>
<evidence type="ECO:0000313" key="3">
    <source>
        <dbReference type="EMBL" id="SFW71861.1"/>
    </source>
</evidence>
<accession>A0A1K1RIJ8</accession>
<dbReference type="SUPFAM" id="SSF49464">
    <property type="entry name" value="Carboxypeptidase regulatory domain-like"/>
    <property type="match status" value="1"/>
</dbReference>